<evidence type="ECO:0000313" key="3">
    <source>
        <dbReference type="Proteomes" id="UP000077266"/>
    </source>
</evidence>
<feature type="region of interest" description="Disordered" evidence="1">
    <location>
        <begin position="1"/>
        <end position="26"/>
    </location>
</feature>
<evidence type="ECO:0000256" key="1">
    <source>
        <dbReference type="SAM" id="MobiDB-lite"/>
    </source>
</evidence>
<dbReference type="AlphaFoldDB" id="A0A165MZK8"/>
<dbReference type="EMBL" id="KV425904">
    <property type="protein sequence ID" value="KZV99987.1"/>
    <property type="molecule type" value="Genomic_DNA"/>
</dbReference>
<evidence type="ECO:0000313" key="2">
    <source>
        <dbReference type="EMBL" id="KZV99987.1"/>
    </source>
</evidence>
<sequence>MPPMPTSNDAPRSQPQAGDSSATWPWPQGVGTDCRVMFDIVTPRYMRYQDATLIRYRRFQLRQTVLEWRLRTFDPLPLIAASPRMTEKITLIQVQLVLHLWSALRNIIDPPTPDRDRYCVVDYKTDIYLLDALDTLYAMDKQCSQAITSYFPLFGNEIATCIAEGCWACNPPPILCEALKRSALDFHRDLNKALFERIFEDLDLSLDL</sequence>
<dbReference type="Proteomes" id="UP000077266">
    <property type="component" value="Unassembled WGS sequence"/>
</dbReference>
<proteinExistence type="predicted"/>
<dbReference type="InParanoid" id="A0A165MZK8"/>
<keyword evidence="3" id="KW-1185">Reference proteome</keyword>
<name>A0A165MZK8_EXIGL</name>
<feature type="compositionally biased region" description="Polar residues" evidence="1">
    <location>
        <begin position="1"/>
        <end position="23"/>
    </location>
</feature>
<organism evidence="2 3">
    <name type="scientific">Exidia glandulosa HHB12029</name>
    <dbReference type="NCBI Taxonomy" id="1314781"/>
    <lineage>
        <taxon>Eukaryota</taxon>
        <taxon>Fungi</taxon>
        <taxon>Dikarya</taxon>
        <taxon>Basidiomycota</taxon>
        <taxon>Agaricomycotina</taxon>
        <taxon>Agaricomycetes</taxon>
        <taxon>Auriculariales</taxon>
        <taxon>Exidiaceae</taxon>
        <taxon>Exidia</taxon>
    </lineage>
</organism>
<reference evidence="2 3" key="1">
    <citation type="journal article" date="2016" name="Mol. Biol. Evol.">
        <title>Comparative Genomics of Early-Diverging Mushroom-Forming Fungi Provides Insights into the Origins of Lignocellulose Decay Capabilities.</title>
        <authorList>
            <person name="Nagy L.G."/>
            <person name="Riley R."/>
            <person name="Tritt A."/>
            <person name="Adam C."/>
            <person name="Daum C."/>
            <person name="Floudas D."/>
            <person name="Sun H."/>
            <person name="Yadav J.S."/>
            <person name="Pangilinan J."/>
            <person name="Larsson K.H."/>
            <person name="Matsuura K."/>
            <person name="Barry K."/>
            <person name="Labutti K."/>
            <person name="Kuo R."/>
            <person name="Ohm R.A."/>
            <person name="Bhattacharya S.S."/>
            <person name="Shirouzu T."/>
            <person name="Yoshinaga Y."/>
            <person name="Martin F.M."/>
            <person name="Grigoriev I.V."/>
            <person name="Hibbett D.S."/>
        </authorList>
    </citation>
    <scope>NUCLEOTIDE SEQUENCE [LARGE SCALE GENOMIC DNA]</scope>
    <source>
        <strain evidence="2 3">HHB12029</strain>
    </source>
</reference>
<accession>A0A165MZK8</accession>
<gene>
    <name evidence="2" type="ORF">EXIGLDRAFT_831066</name>
</gene>
<protein>
    <submittedName>
        <fullName evidence="2">Uncharacterized protein</fullName>
    </submittedName>
</protein>